<dbReference type="AlphaFoldDB" id="A0A162ETF3"/>
<dbReference type="Proteomes" id="UP000076882">
    <property type="component" value="Unassembled WGS sequence"/>
</dbReference>
<gene>
    <name evidence="1" type="ORF">Lp19_2859</name>
</gene>
<dbReference type="EMBL" id="LUXM01000040">
    <property type="protein sequence ID" value="KZU91573.1"/>
    <property type="molecule type" value="Genomic_DNA"/>
</dbReference>
<protein>
    <submittedName>
        <fullName evidence="1">Uncharacterized protein</fullName>
    </submittedName>
</protein>
<evidence type="ECO:0000313" key="1">
    <source>
        <dbReference type="EMBL" id="KZU91573.1"/>
    </source>
</evidence>
<organism evidence="1 2">
    <name type="scientific">Lactiplantibacillus plantarum</name>
    <name type="common">Lactobacillus plantarum</name>
    <dbReference type="NCBI Taxonomy" id="1590"/>
    <lineage>
        <taxon>Bacteria</taxon>
        <taxon>Bacillati</taxon>
        <taxon>Bacillota</taxon>
        <taxon>Bacilli</taxon>
        <taxon>Lactobacillales</taxon>
        <taxon>Lactobacillaceae</taxon>
        <taxon>Lactiplantibacillus</taxon>
    </lineage>
</organism>
<name>A0A162ETF3_LACPN</name>
<evidence type="ECO:0000313" key="2">
    <source>
        <dbReference type="Proteomes" id="UP000076882"/>
    </source>
</evidence>
<dbReference type="RefSeq" id="WP_072534415.1">
    <property type="nucleotide sequence ID" value="NZ_CP074419.1"/>
</dbReference>
<comment type="caution">
    <text evidence="1">The sequence shown here is derived from an EMBL/GenBank/DDBJ whole genome shotgun (WGS) entry which is preliminary data.</text>
</comment>
<sequence length="69" mass="8045">MTQGYFRIFFVPVRNNGVILARVLSSDNLLMVGTEIVALFELRGRYWYYQFELLSCVTTDSCLGQWLDD</sequence>
<accession>A0A162ETF3</accession>
<dbReference type="PATRIC" id="fig|1590.142.peg.1321"/>
<proteinExistence type="predicted"/>
<reference evidence="1 2" key="1">
    <citation type="submission" date="2016-03" db="EMBL/GenBank/DDBJ databases">
        <title>Comparative genomics of 54 Lactobacillus plantarum strains reveals genomic uncoupling from niche constraints.</title>
        <authorList>
            <person name="Martino M.E."/>
        </authorList>
    </citation>
    <scope>NUCLEOTIDE SEQUENCE [LARGE SCALE GENOMIC DNA]</scope>
    <source>
        <strain evidence="1 2">19.1</strain>
    </source>
</reference>